<evidence type="ECO:0008006" key="4">
    <source>
        <dbReference type="Google" id="ProtNLM"/>
    </source>
</evidence>
<gene>
    <name evidence="2" type="ORF">PIB30_089793</name>
</gene>
<dbReference type="EMBL" id="JASCZI010031905">
    <property type="protein sequence ID" value="MED6127621.1"/>
    <property type="molecule type" value="Genomic_DNA"/>
</dbReference>
<evidence type="ECO:0000313" key="2">
    <source>
        <dbReference type="EMBL" id="MED6127621.1"/>
    </source>
</evidence>
<reference evidence="2 3" key="1">
    <citation type="journal article" date="2023" name="Plants (Basel)">
        <title>Bridging the Gap: Combining Genomics and Transcriptomics Approaches to Understand Stylosanthes scabra, an Orphan Legume from the Brazilian Caatinga.</title>
        <authorList>
            <person name="Ferreira-Neto J.R.C."/>
            <person name="da Silva M.D."/>
            <person name="Binneck E."/>
            <person name="de Melo N.F."/>
            <person name="da Silva R.H."/>
            <person name="de Melo A.L.T.M."/>
            <person name="Pandolfi V."/>
            <person name="Bustamante F.O."/>
            <person name="Brasileiro-Vidal A.C."/>
            <person name="Benko-Iseppon A.M."/>
        </authorList>
    </citation>
    <scope>NUCLEOTIDE SEQUENCE [LARGE SCALE GENOMIC DNA]</scope>
    <source>
        <tissue evidence="2">Leaves</tissue>
    </source>
</reference>
<proteinExistence type="predicted"/>
<accession>A0ABU6RV13</accession>
<evidence type="ECO:0000256" key="1">
    <source>
        <dbReference type="SAM" id="MobiDB-lite"/>
    </source>
</evidence>
<protein>
    <recommendedName>
        <fullName evidence="4">FAR1 domain-containing protein</fullName>
    </recommendedName>
</protein>
<dbReference type="PANTHER" id="PTHR46328:SF27">
    <property type="entry name" value="OS12G0287500 PROTEIN"/>
    <property type="match status" value="1"/>
</dbReference>
<organism evidence="2 3">
    <name type="scientific">Stylosanthes scabra</name>
    <dbReference type="NCBI Taxonomy" id="79078"/>
    <lineage>
        <taxon>Eukaryota</taxon>
        <taxon>Viridiplantae</taxon>
        <taxon>Streptophyta</taxon>
        <taxon>Embryophyta</taxon>
        <taxon>Tracheophyta</taxon>
        <taxon>Spermatophyta</taxon>
        <taxon>Magnoliopsida</taxon>
        <taxon>eudicotyledons</taxon>
        <taxon>Gunneridae</taxon>
        <taxon>Pentapetalae</taxon>
        <taxon>rosids</taxon>
        <taxon>fabids</taxon>
        <taxon>Fabales</taxon>
        <taxon>Fabaceae</taxon>
        <taxon>Papilionoideae</taxon>
        <taxon>50 kb inversion clade</taxon>
        <taxon>dalbergioids sensu lato</taxon>
        <taxon>Dalbergieae</taxon>
        <taxon>Pterocarpus clade</taxon>
        <taxon>Stylosanthes</taxon>
    </lineage>
</organism>
<feature type="non-terminal residue" evidence="2">
    <location>
        <position position="108"/>
    </location>
</feature>
<evidence type="ECO:0000313" key="3">
    <source>
        <dbReference type="Proteomes" id="UP001341840"/>
    </source>
</evidence>
<dbReference type="Proteomes" id="UP001341840">
    <property type="component" value="Unassembled WGS sequence"/>
</dbReference>
<keyword evidence="3" id="KW-1185">Reference proteome</keyword>
<comment type="caution">
    <text evidence="2">The sequence shown here is derived from an EMBL/GenBank/DDBJ whole genome shotgun (WGS) entry which is preliminary data.</text>
</comment>
<feature type="region of interest" description="Disordered" evidence="1">
    <location>
        <begin position="1"/>
        <end position="21"/>
    </location>
</feature>
<sequence>MEDEEDGANMEGDDKGKGGEPTLVNFRNVVGVGVEDMMKKEWPSVEAAYEFYRMYVKCNGFGVRRGDSRKDEKVQLVRYRFFCNRSDNRWKVRKAVLQHNHEMTPIPM</sequence>
<name>A0ABU6RV13_9FABA</name>
<dbReference type="PANTHER" id="PTHR46328">
    <property type="entry name" value="FAR-RED IMPAIRED RESPONSIVE (FAR1) FAMILY PROTEIN-RELATED"/>
    <property type="match status" value="1"/>
</dbReference>